<name>A0A177FGP2_9EURO</name>
<dbReference type="SUPFAM" id="SSF55021">
    <property type="entry name" value="ACT-like"/>
    <property type="match status" value="1"/>
</dbReference>
<dbReference type="Pfam" id="PF03159">
    <property type="entry name" value="XRN_N"/>
    <property type="match status" value="1"/>
</dbReference>
<dbReference type="EMBL" id="LVKK01000015">
    <property type="protein sequence ID" value="OAG42632.1"/>
    <property type="molecule type" value="Genomic_DNA"/>
</dbReference>
<proteinExistence type="inferred from homology"/>
<dbReference type="InterPro" id="IPR041412">
    <property type="entry name" value="Xrn1_helical"/>
</dbReference>
<dbReference type="InterPro" id="IPR040992">
    <property type="entry name" value="XRN1_D1"/>
</dbReference>
<dbReference type="Proteomes" id="UP000077002">
    <property type="component" value="Unassembled WGS sequence"/>
</dbReference>
<feature type="domain" description="CASTOR ACT" evidence="7">
    <location>
        <begin position="1575"/>
        <end position="1634"/>
    </location>
</feature>
<dbReference type="Gene3D" id="1.25.40.1050">
    <property type="match status" value="1"/>
</dbReference>
<dbReference type="InterPro" id="IPR047007">
    <property type="entry name" value="XRN1_D1_sf"/>
</dbReference>
<evidence type="ECO:0000259" key="6">
    <source>
        <dbReference type="Pfam" id="PF03159"/>
    </source>
</evidence>
<dbReference type="Pfam" id="PF18332">
    <property type="entry name" value="XRN1_D1"/>
    <property type="match status" value="1"/>
</dbReference>
<dbReference type="Gene3D" id="2.30.30.30">
    <property type="match status" value="1"/>
</dbReference>
<dbReference type="InterPro" id="IPR027795">
    <property type="entry name" value="CASTOR_ACT_dom"/>
</dbReference>
<dbReference type="GO" id="GO:0046394">
    <property type="term" value="P:carboxylic acid biosynthetic process"/>
    <property type="evidence" value="ECO:0007669"/>
    <property type="project" value="UniProtKB-ARBA"/>
</dbReference>
<dbReference type="InterPro" id="IPR014722">
    <property type="entry name" value="Rib_uL2_dom2"/>
</dbReference>
<dbReference type="Gene3D" id="3.30.2130.10">
    <property type="entry name" value="VC0802-like"/>
    <property type="match status" value="1"/>
</dbReference>
<comment type="similarity">
    <text evidence="4">Belongs to the 5'-3' exonuclease family.</text>
</comment>
<dbReference type="InterPro" id="IPR004859">
    <property type="entry name" value="Xrn1_N"/>
</dbReference>
<keyword evidence="1" id="KW-0540">Nuclease</keyword>
<keyword evidence="3" id="KW-0269">Exonuclease</keyword>
<evidence type="ECO:0000256" key="4">
    <source>
        <dbReference type="ARBA" id="ARBA00038299"/>
    </source>
</evidence>
<protein>
    <submittedName>
        <fullName evidence="12">Uncharacterized protein</fullName>
    </submittedName>
</protein>
<evidence type="ECO:0000259" key="11">
    <source>
        <dbReference type="Pfam" id="PF18334"/>
    </source>
</evidence>
<dbReference type="FunFam" id="3.40.50.12390:FF:000002">
    <property type="entry name" value="5'-3' exoribonuclease 1"/>
    <property type="match status" value="1"/>
</dbReference>
<dbReference type="Gene3D" id="3.40.50.12390">
    <property type="match status" value="2"/>
</dbReference>
<feature type="region of interest" description="Disordered" evidence="5">
    <location>
        <begin position="1239"/>
        <end position="1390"/>
    </location>
</feature>
<dbReference type="RefSeq" id="XP_022514584.1">
    <property type="nucleotide sequence ID" value="XM_022653191.1"/>
</dbReference>
<feature type="domain" description="5'-3' exoribonuclease 1 SH3-like" evidence="9">
    <location>
        <begin position="1160"/>
        <end position="1230"/>
    </location>
</feature>
<feature type="domain" description="5'-3' exoribonuclease 1 D1" evidence="10">
    <location>
        <begin position="722"/>
        <end position="913"/>
    </location>
</feature>
<organism evidence="12 13">
    <name type="scientific">Fonsecaea monophora</name>
    <dbReference type="NCBI Taxonomy" id="254056"/>
    <lineage>
        <taxon>Eukaryota</taxon>
        <taxon>Fungi</taxon>
        <taxon>Dikarya</taxon>
        <taxon>Ascomycota</taxon>
        <taxon>Pezizomycotina</taxon>
        <taxon>Eurotiomycetes</taxon>
        <taxon>Chaetothyriomycetidae</taxon>
        <taxon>Chaetothyriales</taxon>
        <taxon>Herpotrichiellaceae</taxon>
        <taxon>Fonsecaea</taxon>
    </lineage>
</organism>
<keyword evidence="2" id="KW-0378">Hydrolase</keyword>
<dbReference type="Gene3D" id="2.170.260.40">
    <property type="match status" value="1"/>
</dbReference>
<sequence>MGVPKFFRWLSERYPAISQLIAENRIPEFDCLYLDMNGIIHNCTHKDSDSPSFRMTEDKMFIAIFNYIEHLFGKIKPKKLFFMAVDGVAPRAKMNQQRSRRFRTALDAEKAREKAIKEGVELPKEDPFDSNCITPGTEFMARLTKQLKYFISKKVSEDVDWQGVEVVLSGHEVPGEGEHKIMEYIRQAKAQPDYDPNVRHCLYGLDADLIMLGLLSHDPHFCLLREEVTFGRQSQKKSKELEHQNFYLMHLCIVREYLELEFQELKQPGALEFDYDMERIIDDFILMAFFVGNDFLPNLPNLHINEGALALMFQKYKQILPTLGGYINEHGVINLQRLGVLLDELAEVENRFFEAEYAGAKWIDAKRNGQNADEPLTTSRGPVRISPEQKQLFKEVKKYFISPVNKDPATKQPLKLSSTLPARDRKFVQQLATDLNLQWSTKEDSDGNRFLQLEFPPKGAQAESDEEDEESELAIMRVLKRYENAKVEESTDEQAQQDMQKKYDQKFQEWKDQYYKEKFGWGLENEEGLRKLAENYVQGLQWVLFYYYRGVASWPWFYQYHYSPMISDVKRGLGADMNFKLGQPFRPFQQLMGVLPDRSKKIVPEVYHELMTSKDSPIIDFYPRDFALDMNGKKQEWEAVVKIPFIDERRLLDAMASKDALLTEDERLRNDFGVSLKFTYSPEVDYTYPSSFVGIFPDLPHCHCIQNEFELPTMDGLEPYVGLVEGVKLGIAALAGFPSLKTLPFTGSLGFHGVNVFQQDSRNESMIVTLSDTETRTKVEYAKVLLDRRVYVGYPFLQEAKIVKVSDELFDYVMADDGTSVPHQIRAIEHSGNEIDQFRKKADRIEKFYSKRLGMLIGEVESLVHVEMLKGLKKLDDGSTVKEFAELPGLDTIHATQLIVENVISEDVRFIEQAARPIEEEFPDGTNAFFLGDYAYGRPVSVIGHENGKAKCLIALSKARQVEFGRDIARQAERLSPYTPSYQVAQSLGLNPLALAKITSSFSITVDDSRVNLGLNLKFEAKKLKVLGYSRKGQSGWEFSRAAVELIQQYMIRFPQFIAGIHKNPQGDMLPATAYFPGDEQQAKEKVKEIQAWLKEIESKSFEKVPLEAEQLDSEIVKRIEQAADEALRSEPAPYNKTIGGVPRNALLKPSDAQWRLGNQRFSLGDRVIYVADSGKVPIASKGTVVGLTQTTRETWLDVVFDVSFMSGTSLGDRCSPFRGSTVPTWSVLNLSNRQVLASSKASANRQTNGTGHSPLTVPGYGQPGIGGSGQLRPAGTPPALRGTWRGAVSGHASGGRGQLTGTSMPIRNMSGSPANGHRGNATNGQHGRGGRASMGHVSARGGYTIVDRGDAQTGVVQNNPNFRPKSQNNVPPPASLNQPATPRGRGRGRGDCDPYLLPVALVQADSTLSPLCSWLALHVRVLDHVRFARRTPQPNALATPTLSRVRHVFYVPNKNYDATIPTISIHDELLPCHSQTVAEEAHLALIHIPIELYALTLQPILRLLFGEDHDEDAAKISWTNRHDFLNISITAIECSIICSRYLADRFVRPIADVLNNVHAGNKKGKSTGEIQIGNEDYTVIQVDGQGLDAGQRVLELTSPLAMAGISIFFITTYFSDYILVPFRARGTVTTALQQRGFVFSKTADAFVSQLSPSSPTLLQGGARPPASPFFDRSAPPTPPAKDIPELQVRTFRKLQRNNIRPLVDREIRLANCAGSREYSKASDEQLKDDLLQVLLATAAPTTTPSSKSVTATTISAAGLSLSTPPPPPPASGADLDFGAKFLSLTITSDEPISVLLEHRLLDRLGGSLLGAKSADDALIPITLDLRDLPLDATGIVCGVAGRLAQGSTDLPDEQVTLSGSGTTSAIEIGPRDEPVEIGFLSTARAGTVIVRASQLEEALEALDYGMMRVVEEERA</sequence>
<dbReference type="GeneID" id="34598388"/>
<dbReference type="InterPro" id="IPR027073">
    <property type="entry name" value="5_3_exoribonuclease"/>
</dbReference>
<evidence type="ECO:0000259" key="10">
    <source>
        <dbReference type="Pfam" id="PF18332"/>
    </source>
</evidence>
<feature type="compositionally biased region" description="Polar residues" evidence="5">
    <location>
        <begin position="1355"/>
        <end position="1381"/>
    </location>
</feature>
<comment type="caution">
    <text evidence="12">The sequence shown here is derived from an EMBL/GenBank/DDBJ whole genome shotgun (WGS) entry which is preliminary data.</text>
</comment>
<dbReference type="PANTHER" id="PTHR12341">
    <property type="entry name" value="5'-&gt;3' EXORIBONUCLEASE"/>
    <property type="match status" value="1"/>
</dbReference>
<dbReference type="GO" id="GO:0016075">
    <property type="term" value="P:rRNA catabolic process"/>
    <property type="evidence" value="ECO:0007669"/>
    <property type="project" value="TreeGrafter"/>
</dbReference>
<dbReference type="Pfam" id="PF13840">
    <property type="entry name" value="ACT_7"/>
    <property type="match status" value="1"/>
</dbReference>
<feature type="domain" description="Xrn1 helical" evidence="8">
    <location>
        <begin position="275"/>
        <end position="672"/>
    </location>
</feature>
<evidence type="ECO:0000259" key="7">
    <source>
        <dbReference type="Pfam" id="PF13840"/>
    </source>
</evidence>
<dbReference type="InterPro" id="IPR045865">
    <property type="entry name" value="ACT-like_dom_sf"/>
</dbReference>
<evidence type="ECO:0000259" key="9">
    <source>
        <dbReference type="Pfam" id="PF18129"/>
    </source>
</evidence>
<reference evidence="12 13" key="1">
    <citation type="submission" date="2016-03" db="EMBL/GenBank/DDBJ databases">
        <title>Draft genome sequence of the Fonsecaea monophora CBS 269.37.</title>
        <authorList>
            <person name="Bombassaro A."/>
            <person name="Vinicius W.A."/>
            <person name="De Hoog S."/>
            <person name="Sun J."/>
            <person name="Souza E.M."/>
            <person name="Raittz R.T."/>
            <person name="Costa F."/>
            <person name="Leao A.C."/>
            <person name="Tadra-Sfeir M.Z."/>
            <person name="Baura V."/>
            <person name="Balsanelli E."/>
            <person name="Pedrosa F.O."/>
            <person name="Moreno L.F."/>
            <person name="Steffens M.B."/>
            <person name="Xi L."/>
            <person name="Bocca A.L."/>
            <person name="Felipe M.S."/>
            <person name="Teixeira M."/>
            <person name="Telles Filho F.Q."/>
            <person name="Azevedo C.M."/>
            <person name="Gomes R."/>
            <person name="Vicente V.A."/>
        </authorList>
    </citation>
    <scope>NUCLEOTIDE SEQUENCE [LARGE SCALE GENOMIC DNA]</scope>
    <source>
        <strain evidence="12 13">CBS 269.37</strain>
    </source>
</reference>
<gene>
    <name evidence="12" type="ORF">AYO21_03217</name>
</gene>
<feature type="domain" description="Xrn1 N-terminal" evidence="6">
    <location>
        <begin position="1"/>
        <end position="227"/>
    </location>
</feature>
<dbReference type="GO" id="GO:0003723">
    <property type="term" value="F:RNA binding"/>
    <property type="evidence" value="ECO:0007669"/>
    <property type="project" value="TreeGrafter"/>
</dbReference>
<dbReference type="GO" id="GO:0005634">
    <property type="term" value="C:nucleus"/>
    <property type="evidence" value="ECO:0007669"/>
    <property type="project" value="TreeGrafter"/>
</dbReference>
<evidence type="ECO:0000256" key="1">
    <source>
        <dbReference type="ARBA" id="ARBA00022722"/>
    </source>
</evidence>
<dbReference type="GO" id="GO:0006520">
    <property type="term" value="P:amino acid metabolic process"/>
    <property type="evidence" value="ECO:0007669"/>
    <property type="project" value="UniProtKB-ARBA"/>
</dbReference>
<dbReference type="GO" id="GO:0000956">
    <property type="term" value="P:nuclear-transcribed mRNA catabolic process"/>
    <property type="evidence" value="ECO:0007669"/>
    <property type="project" value="TreeGrafter"/>
</dbReference>
<dbReference type="GO" id="GO:0004534">
    <property type="term" value="F:5'-3' RNA exonuclease activity"/>
    <property type="evidence" value="ECO:0007669"/>
    <property type="project" value="UniProtKB-ARBA"/>
</dbReference>
<evidence type="ECO:0000313" key="12">
    <source>
        <dbReference type="EMBL" id="OAG42632.1"/>
    </source>
</evidence>
<evidence type="ECO:0000256" key="2">
    <source>
        <dbReference type="ARBA" id="ARBA00022801"/>
    </source>
</evidence>
<feature type="domain" description="Exoribonuclease Xrn1 D2/D3" evidence="11">
    <location>
        <begin position="917"/>
        <end position="1142"/>
    </location>
</feature>
<dbReference type="Gene3D" id="2.30.30.750">
    <property type="match status" value="1"/>
</dbReference>
<dbReference type="CDD" id="cd18673">
    <property type="entry name" value="PIN_XRN1-2-like"/>
    <property type="match status" value="1"/>
</dbReference>
<evidence type="ECO:0000256" key="3">
    <source>
        <dbReference type="ARBA" id="ARBA00022839"/>
    </source>
</evidence>
<dbReference type="OrthoDB" id="372487at2759"/>
<dbReference type="InterPro" id="IPR047008">
    <property type="entry name" value="XRN1_SH3_sf"/>
</dbReference>
<dbReference type="Pfam" id="PF17846">
    <property type="entry name" value="XRN_M"/>
    <property type="match status" value="1"/>
</dbReference>
<evidence type="ECO:0000259" key="8">
    <source>
        <dbReference type="Pfam" id="PF17846"/>
    </source>
</evidence>
<dbReference type="InterPro" id="IPR041385">
    <property type="entry name" value="SH3_12"/>
</dbReference>
<feature type="compositionally biased region" description="Polar residues" evidence="5">
    <location>
        <begin position="1300"/>
        <end position="1314"/>
    </location>
</feature>
<accession>A0A177FGP2</accession>
<dbReference type="PANTHER" id="PTHR12341:SF7">
    <property type="entry name" value="5'-3' EXORIBONUCLEASE 1"/>
    <property type="match status" value="1"/>
</dbReference>
<dbReference type="Pfam" id="PF18129">
    <property type="entry name" value="SH3_12"/>
    <property type="match status" value="1"/>
</dbReference>
<dbReference type="Pfam" id="PF18334">
    <property type="entry name" value="XRN1_D2_D3"/>
    <property type="match status" value="1"/>
</dbReference>
<keyword evidence="13" id="KW-1185">Reference proteome</keyword>
<evidence type="ECO:0000256" key="5">
    <source>
        <dbReference type="SAM" id="MobiDB-lite"/>
    </source>
</evidence>
<feature type="region of interest" description="Disordered" evidence="5">
    <location>
        <begin position="1655"/>
        <end position="1683"/>
    </location>
</feature>
<evidence type="ECO:0000313" key="13">
    <source>
        <dbReference type="Proteomes" id="UP000077002"/>
    </source>
</evidence>
<feature type="compositionally biased region" description="Polar residues" evidence="5">
    <location>
        <begin position="1239"/>
        <end position="1254"/>
    </location>
</feature>
<dbReference type="InterPro" id="IPR041106">
    <property type="entry name" value="XRN1_D2_D3"/>
</dbReference>